<dbReference type="PRINTS" id="PR00722">
    <property type="entry name" value="CHYMOTRYPSIN"/>
</dbReference>
<evidence type="ECO:0000256" key="4">
    <source>
        <dbReference type="ARBA" id="ARBA00024195"/>
    </source>
</evidence>
<dbReference type="CDD" id="cd00190">
    <property type="entry name" value="Tryp_SPc"/>
    <property type="match status" value="2"/>
</dbReference>
<feature type="domain" description="Peptidase S1" evidence="7">
    <location>
        <begin position="474"/>
        <end position="731"/>
    </location>
</feature>
<accession>A0A0M4E6D8</accession>
<dbReference type="InterPro" id="IPR041515">
    <property type="entry name" value="PPAF-2-like_Clip"/>
</dbReference>
<dbReference type="EMBL" id="CP012523">
    <property type="protein sequence ID" value="ALC39896.1"/>
    <property type="molecule type" value="Genomic_DNA"/>
</dbReference>
<gene>
    <name evidence="8" type="ORF">Dbus_chr2Lg1981</name>
</gene>
<dbReference type="InterPro" id="IPR009003">
    <property type="entry name" value="Peptidase_S1_PA"/>
</dbReference>
<dbReference type="Gene3D" id="2.40.10.10">
    <property type="entry name" value="Trypsin-like serine proteases"/>
    <property type="match status" value="4"/>
</dbReference>
<evidence type="ECO:0000256" key="2">
    <source>
        <dbReference type="ARBA" id="ARBA00022525"/>
    </source>
</evidence>
<organism evidence="8 9">
    <name type="scientific">Drosophila busckii</name>
    <name type="common">Fruit fly</name>
    <dbReference type="NCBI Taxonomy" id="30019"/>
    <lineage>
        <taxon>Eukaryota</taxon>
        <taxon>Metazoa</taxon>
        <taxon>Ecdysozoa</taxon>
        <taxon>Arthropoda</taxon>
        <taxon>Hexapoda</taxon>
        <taxon>Insecta</taxon>
        <taxon>Pterygota</taxon>
        <taxon>Neoptera</taxon>
        <taxon>Endopterygota</taxon>
        <taxon>Diptera</taxon>
        <taxon>Brachycera</taxon>
        <taxon>Muscomorpha</taxon>
        <taxon>Ephydroidea</taxon>
        <taxon>Drosophilidae</taxon>
        <taxon>Drosophila</taxon>
    </lineage>
</organism>
<protein>
    <recommendedName>
        <fullName evidence="5">Phenoloxidase-activating factor 2</fullName>
    </recommendedName>
    <alternativeName>
        <fullName evidence="6">Prophenoloxidase-activating factor II</fullName>
    </alternativeName>
</protein>
<dbReference type="GO" id="GO:0005576">
    <property type="term" value="C:extracellular region"/>
    <property type="evidence" value="ECO:0007669"/>
    <property type="project" value="UniProtKB-SubCell"/>
</dbReference>
<dbReference type="OrthoDB" id="10064156at2759"/>
<dbReference type="InterPro" id="IPR051487">
    <property type="entry name" value="Ser/Thr_Proteases_Immune/Dev"/>
</dbReference>
<dbReference type="InterPro" id="IPR043504">
    <property type="entry name" value="Peptidase_S1_PA_chymotrypsin"/>
</dbReference>
<proteinExistence type="inferred from homology"/>
<dbReference type="PANTHER" id="PTHR24256">
    <property type="entry name" value="TRYPTASE-RELATED"/>
    <property type="match status" value="1"/>
</dbReference>
<evidence type="ECO:0000259" key="7">
    <source>
        <dbReference type="PROSITE" id="PS50240"/>
    </source>
</evidence>
<dbReference type="OMA" id="VVEHDEC"/>
<keyword evidence="3" id="KW-1015">Disulfide bond</keyword>
<dbReference type="GO" id="GO:0006508">
    <property type="term" value="P:proteolysis"/>
    <property type="evidence" value="ECO:0007669"/>
    <property type="project" value="InterPro"/>
</dbReference>
<dbReference type="InterPro" id="IPR001314">
    <property type="entry name" value="Peptidase_S1A"/>
</dbReference>
<evidence type="ECO:0000313" key="9">
    <source>
        <dbReference type="Proteomes" id="UP000494163"/>
    </source>
</evidence>
<dbReference type="InterPro" id="IPR001254">
    <property type="entry name" value="Trypsin_dom"/>
</dbReference>
<dbReference type="PROSITE" id="PS50240">
    <property type="entry name" value="TRYPSIN_DOM"/>
    <property type="match status" value="3"/>
</dbReference>
<dbReference type="Pfam" id="PF18322">
    <property type="entry name" value="CLIP_1"/>
    <property type="match status" value="1"/>
</dbReference>
<feature type="domain" description="Peptidase S1" evidence="7">
    <location>
        <begin position="99"/>
        <end position="346"/>
    </location>
</feature>
<sequence length="1048" mass="115975">VEEIFDVSTKPTIVKPRPAVSENSACGADKECVQKYLCKDQPVNEEGQIEISYRSLDEPCTYLEVCCAKNKTTETKDTVYVIPKNECGKRSEKGVTYRLMNAVNREAQYGEIPWMIALFDVSSGSHVYIGGGSLVAPDMILTAGHKVLNKAPNRLVARAGEWDTHTNKEPHPHYDRHVKSITLHPQFDIRFGVNNIALLQLTLPFSASPQIAPICLPSADNGEQLDLDACIVTGWGATSFNSTAYHNVLKKITLGLVPNAQCEATYRRLVGSKFSPHASILCAGGKQGEDTCTGDGGSPLVCPLKSSPDRYFQVGIVSAGIGCYTVYPGLYTNVMALMPWLRQQLNARSISSERLRFDHIGVLTQIQSYIYFSEMRWLISVYAALLLCSCCVESLDPDEYLNKTADNTEATAETELSLVAKKAELKEKLTSLLQPTSYTALQLGIIIDQVFTDIERKLIQKPGPAPNRPCGHRNVDGLQQPESAHSRNVSKLGEFPWMVDLMVRESNLELRITRHIGGGSLLAPNIVLTAAHKVINQSAELLLARAGEWNQLNEAEELHYQDLPVKSIILHGQFSSETTGYNIALLVLSSNFAPLPHLAPICLPSPSEVFDHARCIVTGWGKDTFQGNDYQHVMKLITVPVLPHADCVQKFDRITGRNLDTTTLICAGGEPGVDSCTGDGGGPLICPIKDTPNRYQQVGIVSWGIGCGKSNVPAAYTNVQILLPWIRQQLRRLLEPLKKCGANNENQCVKHWQCKATTSDPKFIVDLSTRSDCPYMQVCCSADNLQLEEVQEYAELEKNKVTYGFSDPNGVRMSAINRKAGITNFGEYPWTVLIYQKTNQFFTGTLIHPEIVLSVAAYVNKKTPEDYRVVAGDWDEKTTDEILANEELRVKTIQVHPAFDHNSYANNVALLFLKGHFTLMSHILPIALPKPPGKLHRHCLVSGWNQRGRSYERNLKVSMPLSVAPCSKEVQSLYCVNAAKKDLQYAEGAGMACKVDDFANEYYLIGVWSHGLGASVSKTKFVSVEAVLPWIKAEQKNYSEKQNNINVP</sequence>
<feature type="domain" description="Peptidase S1" evidence="7">
    <location>
        <begin position="815"/>
        <end position="1036"/>
    </location>
</feature>
<evidence type="ECO:0000313" key="8">
    <source>
        <dbReference type="EMBL" id="ALC39896.1"/>
    </source>
</evidence>
<comment type="similarity">
    <text evidence="4">Belongs to the peptidase S1 family. CLIP subfamily.</text>
</comment>
<dbReference type="Pfam" id="PF00089">
    <property type="entry name" value="Trypsin"/>
    <property type="match status" value="3"/>
</dbReference>
<dbReference type="FunFam" id="2.40.10.10:FF:000002">
    <property type="entry name" value="Transmembrane protease serine"/>
    <property type="match status" value="1"/>
</dbReference>
<dbReference type="SMR" id="A0A0M4E6D8"/>
<dbReference type="SMART" id="SM00020">
    <property type="entry name" value="Tryp_SPc"/>
    <property type="match status" value="3"/>
</dbReference>
<reference evidence="8 9" key="1">
    <citation type="submission" date="2015-08" db="EMBL/GenBank/DDBJ databases">
        <title>Ancestral chromatin configuration constrains chromatin evolution on differentiating sex chromosomes in Drosophila.</title>
        <authorList>
            <person name="Zhou Q."/>
            <person name="Bachtrog D."/>
        </authorList>
    </citation>
    <scope>NUCLEOTIDE SEQUENCE [LARGE SCALE GENOMIC DNA]</scope>
    <source>
        <tissue evidence="8">Whole larvae</tissue>
    </source>
</reference>
<dbReference type="FunFam" id="2.40.10.10:FF:000038">
    <property type="entry name" value="Serine protease"/>
    <property type="match status" value="1"/>
</dbReference>
<evidence type="ECO:0000256" key="1">
    <source>
        <dbReference type="ARBA" id="ARBA00004613"/>
    </source>
</evidence>
<dbReference type="STRING" id="30019.A0A0M4E6D8"/>
<keyword evidence="9" id="KW-1185">Reference proteome</keyword>
<feature type="non-terminal residue" evidence="8">
    <location>
        <position position="1"/>
    </location>
</feature>
<name>A0A0M4E6D8_DROBS</name>
<evidence type="ECO:0000256" key="3">
    <source>
        <dbReference type="ARBA" id="ARBA00023157"/>
    </source>
</evidence>
<evidence type="ECO:0000256" key="6">
    <source>
        <dbReference type="ARBA" id="ARBA00076468"/>
    </source>
</evidence>
<evidence type="ECO:0000256" key="5">
    <source>
        <dbReference type="ARBA" id="ARBA00068096"/>
    </source>
</evidence>
<keyword evidence="2" id="KW-0964">Secreted</keyword>
<dbReference type="GO" id="GO:0004252">
    <property type="term" value="F:serine-type endopeptidase activity"/>
    <property type="evidence" value="ECO:0007669"/>
    <property type="project" value="InterPro"/>
</dbReference>
<dbReference type="Proteomes" id="UP000494163">
    <property type="component" value="Chromosome 2L"/>
</dbReference>
<comment type="subcellular location">
    <subcellularLocation>
        <location evidence="1">Secreted</location>
    </subcellularLocation>
</comment>
<dbReference type="SUPFAM" id="SSF50494">
    <property type="entry name" value="Trypsin-like serine proteases"/>
    <property type="match status" value="3"/>
</dbReference>
<dbReference type="AlphaFoldDB" id="A0A0M4E6D8"/>